<dbReference type="RefSeq" id="WP_207856475.1">
    <property type="nucleotide sequence ID" value="NZ_JAFREP010000002.1"/>
</dbReference>
<comment type="caution">
    <text evidence="6">The sequence shown here is derived from an EMBL/GenBank/DDBJ whole genome shotgun (WGS) entry which is preliminary data.</text>
</comment>
<dbReference type="EMBL" id="JAFREP010000002">
    <property type="protein sequence ID" value="MBO1317238.1"/>
    <property type="molecule type" value="Genomic_DNA"/>
</dbReference>
<organism evidence="6 8">
    <name type="scientific">Acanthopleuribacter pedis</name>
    <dbReference type="NCBI Taxonomy" id="442870"/>
    <lineage>
        <taxon>Bacteria</taxon>
        <taxon>Pseudomonadati</taxon>
        <taxon>Acidobacteriota</taxon>
        <taxon>Holophagae</taxon>
        <taxon>Acanthopleuribacterales</taxon>
        <taxon>Acanthopleuribacteraceae</taxon>
        <taxon>Acanthopleuribacter</taxon>
    </lineage>
</organism>
<dbReference type="Proteomes" id="UP000664417">
    <property type="component" value="Unassembled WGS sequence"/>
</dbReference>
<dbReference type="Pfam" id="PF00069">
    <property type="entry name" value="Pkinase"/>
    <property type="match status" value="1"/>
</dbReference>
<accession>A0A8J7U0M6</accession>
<sequence>MNTARPIPADPDATVDNLVEAAFDYPPQQQRLFLENRCRNQPKILAQCLALLGLDEVDSVLCSNLDVEYAHETRGGIAALTDRYQLGGVVARGGSSKVYYARCRATNQPVALKLLKAGPAHVSWRQHFLREQNLLARLDHPNVVRFHDAGQLPGGQLYVATEFIAGDSLLHHCDRHQLDLLQRLRLFRKLCAAVGDLHQQRLIHLDLKPDNILVTPEGRIKLIDFGLAQLNPYHSDWIHGQPSMLTCEYAAPELLGGEGFNHQSDIYALGVVLYELLCGIHPFEGVSTYDLVHKRREQAVLAPSTSLKLLRINEKGRARLRGLTKARRMQGIPVGEWIAPDLDAVVLRAMHPNHEERFSDTKQLSQAVLRHLLGFTTPKRGNRLWQRTLAWLRRFDLVA</sequence>
<dbReference type="SMART" id="SM00220">
    <property type="entry name" value="S_TKc"/>
    <property type="match status" value="1"/>
</dbReference>
<keyword evidence="8" id="KW-1185">Reference proteome</keyword>
<dbReference type="SUPFAM" id="SSF56112">
    <property type="entry name" value="Protein kinase-like (PK-like)"/>
    <property type="match status" value="1"/>
</dbReference>
<evidence type="ECO:0000313" key="7">
    <source>
        <dbReference type="EMBL" id="MBO1318544.1"/>
    </source>
</evidence>
<keyword evidence="3 6" id="KW-0418">Kinase</keyword>
<proteinExistence type="predicted"/>
<dbReference type="GO" id="GO:0004674">
    <property type="term" value="F:protein serine/threonine kinase activity"/>
    <property type="evidence" value="ECO:0007669"/>
    <property type="project" value="UniProtKB-KW"/>
</dbReference>
<evidence type="ECO:0000313" key="8">
    <source>
        <dbReference type="Proteomes" id="UP000664417"/>
    </source>
</evidence>
<dbReference type="CDD" id="cd14014">
    <property type="entry name" value="STKc_PknB_like"/>
    <property type="match status" value="1"/>
</dbReference>
<dbReference type="PROSITE" id="PS00108">
    <property type="entry name" value="PROTEIN_KINASE_ST"/>
    <property type="match status" value="1"/>
</dbReference>
<dbReference type="PROSITE" id="PS50011">
    <property type="entry name" value="PROTEIN_KINASE_DOM"/>
    <property type="match status" value="1"/>
</dbReference>
<evidence type="ECO:0000259" key="5">
    <source>
        <dbReference type="PROSITE" id="PS50011"/>
    </source>
</evidence>
<evidence type="ECO:0000313" key="6">
    <source>
        <dbReference type="EMBL" id="MBO1317238.1"/>
    </source>
</evidence>
<evidence type="ECO:0000256" key="1">
    <source>
        <dbReference type="ARBA" id="ARBA00022679"/>
    </source>
</evidence>
<dbReference type="InterPro" id="IPR000719">
    <property type="entry name" value="Prot_kinase_dom"/>
</dbReference>
<evidence type="ECO:0000256" key="3">
    <source>
        <dbReference type="ARBA" id="ARBA00022777"/>
    </source>
</evidence>
<dbReference type="Gene3D" id="1.10.510.10">
    <property type="entry name" value="Transferase(Phosphotransferase) domain 1"/>
    <property type="match status" value="1"/>
</dbReference>
<dbReference type="AlphaFoldDB" id="A0A8J7U0M6"/>
<evidence type="ECO:0000256" key="4">
    <source>
        <dbReference type="ARBA" id="ARBA00022840"/>
    </source>
</evidence>
<dbReference type="InterPro" id="IPR008271">
    <property type="entry name" value="Ser/Thr_kinase_AS"/>
</dbReference>
<dbReference type="GO" id="GO:0005524">
    <property type="term" value="F:ATP binding"/>
    <property type="evidence" value="ECO:0007669"/>
    <property type="project" value="UniProtKB-KW"/>
</dbReference>
<dbReference type="EMBL" id="JAFREP010000006">
    <property type="protein sequence ID" value="MBO1318544.1"/>
    <property type="molecule type" value="Genomic_DNA"/>
</dbReference>
<keyword evidence="1" id="KW-0808">Transferase</keyword>
<dbReference type="PANTHER" id="PTHR43289:SF6">
    <property type="entry name" value="SERINE_THREONINE-PROTEIN KINASE NEKL-3"/>
    <property type="match status" value="1"/>
</dbReference>
<keyword evidence="6" id="KW-0723">Serine/threonine-protein kinase</keyword>
<evidence type="ECO:0000256" key="2">
    <source>
        <dbReference type="ARBA" id="ARBA00022741"/>
    </source>
</evidence>
<feature type="domain" description="Protein kinase" evidence="5">
    <location>
        <begin position="84"/>
        <end position="369"/>
    </location>
</feature>
<gene>
    <name evidence="6" type="ORF">J3U88_02115</name>
    <name evidence="7" type="ORF">J3U88_08750</name>
</gene>
<keyword evidence="2" id="KW-0547">Nucleotide-binding</keyword>
<protein>
    <submittedName>
        <fullName evidence="6">Serine/threonine protein kinase</fullName>
    </submittedName>
</protein>
<reference evidence="6" key="1">
    <citation type="submission" date="2021-03" db="EMBL/GenBank/DDBJ databases">
        <authorList>
            <person name="Wang G."/>
        </authorList>
    </citation>
    <scope>NUCLEOTIDE SEQUENCE</scope>
    <source>
        <strain evidence="6">KCTC 12899</strain>
    </source>
</reference>
<keyword evidence="4" id="KW-0067">ATP-binding</keyword>
<dbReference type="InterPro" id="IPR011009">
    <property type="entry name" value="Kinase-like_dom_sf"/>
</dbReference>
<dbReference type="PANTHER" id="PTHR43289">
    <property type="entry name" value="MITOGEN-ACTIVATED PROTEIN KINASE KINASE KINASE 20-RELATED"/>
    <property type="match status" value="1"/>
</dbReference>
<name>A0A8J7U0M6_9BACT</name>